<feature type="domain" description="BD-FAE-like" evidence="3">
    <location>
        <begin position="78"/>
        <end position="252"/>
    </location>
</feature>
<dbReference type="SUPFAM" id="SSF53474">
    <property type="entry name" value="alpha/beta-Hydrolases"/>
    <property type="match status" value="1"/>
</dbReference>
<proteinExistence type="predicted"/>
<dbReference type="RefSeq" id="WP_166937316.1">
    <property type="nucleotide sequence ID" value="NZ_BAAADD010000012.1"/>
</dbReference>
<evidence type="ECO:0000313" key="5">
    <source>
        <dbReference type="Proteomes" id="UP001499951"/>
    </source>
</evidence>
<dbReference type="GO" id="GO:0016787">
    <property type="term" value="F:hydrolase activity"/>
    <property type="evidence" value="ECO:0007669"/>
    <property type="project" value="UniProtKB-KW"/>
</dbReference>
<comment type="caution">
    <text evidence="4">The sequence shown here is derived from an EMBL/GenBank/DDBJ whole genome shotgun (WGS) entry which is preliminary data.</text>
</comment>
<organism evidence="4 5">
    <name type="scientific">Rhizomicrobium electricum</name>
    <dbReference type="NCBI Taxonomy" id="480070"/>
    <lineage>
        <taxon>Bacteria</taxon>
        <taxon>Pseudomonadati</taxon>
        <taxon>Pseudomonadota</taxon>
        <taxon>Alphaproteobacteria</taxon>
        <taxon>Micropepsales</taxon>
        <taxon>Micropepsaceae</taxon>
        <taxon>Rhizomicrobium</taxon>
    </lineage>
</organism>
<evidence type="ECO:0000313" key="4">
    <source>
        <dbReference type="EMBL" id="GAA0585910.1"/>
    </source>
</evidence>
<dbReference type="InterPro" id="IPR050300">
    <property type="entry name" value="GDXG_lipolytic_enzyme"/>
</dbReference>
<dbReference type="InterPro" id="IPR029058">
    <property type="entry name" value="AB_hydrolase_fold"/>
</dbReference>
<reference evidence="4 5" key="1">
    <citation type="journal article" date="2019" name="Int. J. Syst. Evol. Microbiol.">
        <title>The Global Catalogue of Microorganisms (GCM) 10K type strain sequencing project: providing services to taxonomists for standard genome sequencing and annotation.</title>
        <authorList>
            <consortium name="The Broad Institute Genomics Platform"/>
            <consortium name="The Broad Institute Genome Sequencing Center for Infectious Disease"/>
            <person name="Wu L."/>
            <person name="Ma J."/>
        </authorList>
    </citation>
    <scope>NUCLEOTIDE SEQUENCE [LARGE SCALE GENOMIC DNA]</scope>
    <source>
        <strain evidence="4 5">JCM 15089</strain>
    </source>
</reference>
<dbReference type="Proteomes" id="UP001499951">
    <property type="component" value="Unassembled WGS sequence"/>
</dbReference>
<dbReference type="PANTHER" id="PTHR48081:SF6">
    <property type="entry name" value="PEPTIDASE S9 PROLYL OLIGOPEPTIDASE CATALYTIC DOMAIN-CONTAINING PROTEIN"/>
    <property type="match status" value="1"/>
</dbReference>
<accession>A0ABN1F9N1</accession>
<evidence type="ECO:0000256" key="2">
    <source>
        <dbReference type="SAM" id="MobiDB-lite"/>
    </source>
</evidence>
<evidence type="ECO:0000259" key="3">
    <source>
        <dbReference type="Pfam" id="PF20434"/>
    </source>
</evidence>
<keyword evidence="1 4" id="KW-0378">Hydrolase</keyword>
<protein>
    <submittedName>
        <fullName evidence="4">Alpha/beta hydrolase</fullName>
    </submittedName>
</protein>
<sequence>MDRLSKPAPFTSLPRSADPSEIIRLWPGTPPGGQGVSLTYQSDDMSKDPGRHERLLRHVAVPHLWVCRPERPDGSAALVIPGGGYTVIVVDHEGFETARRLNKAGITAFVLQYRLPAEGWADSANVPLQDMQRAMRLIRANAKDYAIDPARLGVVGFSAGGHMAATLATRYAEQVYTPIDAADRIDPKPAFAGLVYPVITLGPGTHADSRNCLLGADQSPARIAAYSCDQRVTPATVPSYVTFGQNDTLVPPGPNGLAMYKALMAANVPVELHAFENGPHGYGLTGENPIGAQNADLFLAWGKQGGWFKGV</sequence>
<dbReference type="Gene3D" id="3.40.50.1820">
    <property type="entry name" value="alpha/beta hydrolase"/>
    <property type="match status" value="1"/>
</dbReference>
<keyword evidence="5" id="KW-1185">Reference proteome</keyword>
<dbReference type="PANTHER" id="PTHR48081">
    <property type="entry name" value="AB HYDROLASE SUPERFAMILY PROTEIN C4A8.06C"/>
    <property type="match status" value="1"/>
</dbReference>
<feature type="region of interest" description="Disordered" evidence="2">
    <location>
        <begin position="25"/>
        <end position="49"/>
    </location>
</feature>
<name>A0ABN1F9N1_9PROT</name>
<dbReference type="InterPro" id="IPR049492">
    <property type="entry name" value="BD-FAE-like_dom"/>
</dbReference>
<dbReference type="Pfam" id="PF20434">
    <property type="entry name" value="BD-FAE"/>
    <property type="match status" value="1"/>
</dbReference>
<evidence type="ECO:0000256" key="1">
    <source>
        <dbReference type="ARBA" id="ARBA00022801"/>
    </source>
</evidence>
<gene>
    <name evidence="4" type="ORF">GCM10008942_38630</name>
</gene>
<dbReference type="EMBL" id="BAAADD010000012">
    <property type="protein sequence ID" value="GAA0585910.1"/>
    <property type="molecule type" value="Genomic_DNA"/>
</dbReference>